<dbReference type="PRINTS" id="PR00040">
    <property type="entry name" value="HTHMERR"/>
</dbReference>
<dbReference type="PROSITE" id="PS50937">
    <property type="entry name" value="HTH_MERR_2"/>
    <property type="match status" value="1"/>
</dbReference>
<sequence length="136" mass="15537">MPQTLSIGDMGRITDTKVETIRYYERAGLLPAPPRSAGNYRVYTQEHLSRLRFIRRARELGFPLDQVRVLLDLAAHTDRSCEQVDAVAREHVMEIDRKIRDLRSLRQELSELLKQCQHGKIGECRIIDALGPGAAQ</sequence>
<evidence type="ECO:0000313" key="6">
    <source>
        <dbReference type="EMBL" id="NHN86253.1"/>
    </source>
</evidence>
<keyword evidence="7" id="KW-1185">Reference proteome</keyword>
<keyword evidence="3" id="KW-0804">Transcription</keyword>
<evidence type="ECO:0000259" key="5">
    <source>
        <dbReference type="PROSITE" id="PS50937"/>
    </source>
</evidence>
<name>A0ABX0JW94_9PROT</name>
<organism evidence="6 7">
    <name type="scientific">Acetobacter musti</name>
    <dbReference type="NCBI Taxonomy" id="864732"/>
    <lineage>
        <taxon>Bacteria</taxon>
        <taxon>Pseudomonadati</taxon>
        <taxon>Pseudomonadota</taxon>
        <taxon>Alphaproteobacteria</taxon>
        <taxon>Acetobacterales</taxon>
        <taxon>Acetobacteraceae</taxon>
        <taxon>Acetobacter</taxon>
    </lineage>
</organism>
<dbReference type="InterPro" id="IPR009061">
    <property type="entry name" value="DNA-bd_dom_put_sf"/>
</dbReference>
<dbReference type="InterPro" id="IPR015358">
    <property type="entry name" value="Tscrpt_reg_MerR_DNA-bd"/>
</dbReference>
<dbReference type="SUPFAM" id="SSF46955">
    <property type="entry name" value="Putative DNA-binding domain"/>
    <property type="match status" value="1"/>
</dbReference>
<gene>
    <name evidence="6" type="ORF">GOB93_16635</name>
</gene>
<dbReference type="PANTHER" id="PTHR30204">
    <property type="entry name" value="REDOX-CYCLING DRUG-SENSING TRANSCRIPTIONAL ACTIVATOR SOXR"/>
    <property type="match status" value="1"/>
</dbReference>
<keyword evidence="2 6" id="KW-0238">DNA-binding</keyword>
<keyword evidence="4" id="KW-0175">Coiled coil</keyword>
<evidence type="ECO:0000313" key="7">
    <source>
        <dbReference type="Proteomes" id="UP000635278"/>
    </source>
</evidence>
<dbReference type="SMART" id="SM00422">
    <property type="entry name" value="HTH_MERR"/>
    <property type="match status" value="1"/>
</dbReference>
<evidence type="ECO:0000256" key="4">
    <source>
        <dbReference type="SAM" id="Coils"/>
    </source>
</evidence>
<dbReference type="RefSeq" id="WP_173584631.1">
    <property type="nucleotide sequence ID" value="NZ_WOTB01000030.1"/>
</dbReference>
<evidence type="ECO:0000256" key="2">
    <source>
        <dbReference type="ARBA" id="ARBA00023125"/>
    </source>
</evidence>
<dbReference type="InterPro" id="IPR047057">
    <property type="entry name" value="MerR_fam"/>
</dbReference>
<dbReference type="Gene3D" id="1.10.1660.10">
    <property type="match status" value="1"/>
</dbReference>
<protein>
    <submittedName>
        <fullName evidence="6">MerR family DNA-binding protein</fullName>
    </submittedName>
</protein>
<dbReference type="PANTHER" id="PTHR30204:SF94">
    <property type="entry name" value="HEAVY METAL-DEPENDENT TRANSCRIPTIONAL REGULATOR HI_0293-RELATED"/>
    <property type="match status" value="1"/>
</dbReference>
<dbReference type="Pfam" id="PF09278">
    <property type="entry name" value="MerR-DNA-bind"/>
    <property type="match status" value="1"/>
</dbReference>
<keyword evidence="1" id="KW-0805">Transcription regulation</keyword>
<feature type="coiled-coil region" evidence="4">
    <location>
        <begin position="88"/>
        <end position="115"/>
    </location>
</feature>
<accession>A0ABX0JW94</accession>
<evidence type="ECO:0000256" key="3">
    <source>
        <dbReference type="ARBA" id="ARBA00023163"/>
    </source>
</evidence>
<evidence type="ECO:0000256" key="1">
    <source>
        <dbReference type="ARBA" id="ARBA00023015"/>
    </source>
</evidence>
<dbReference type="GO" id="GO:0003677">
    <property type="term" value="F:DNA binding"/>
    <property type="evidence" value="ECO:0007669"/>
    <property type="project" value="UniProtKB-KW"/>
</dbReference>
<feature type="domain" description="HTH merR-type" evidence="5">
    <location>
        <begin position="4"/>
        <end position="73"/>
    </location>
</feature>
<dbReference type="InterPro" id="IPR000551">
    <property type="entry name" value="MerR-type_HTH_dom"/>
</dbReference>
<dbReference type="Pfam" id="PF00376">
    <property type="entry name" value="MerR"/>
    <property type="match status" value="1"/>
</dbReference>
<dbReference type="EMBL" id="WOTB01000030">
    <property type="protein sequence ID" value="NHN86253.1"/>
    <property type="molecule type" value="Genomic_DNA"/>
</dbReference>
<dbReference type="Proteomes" id="UP000635278">
    <property type="component" value="Unassembled WGS sequence"/>
</dbReference>
<proteinExistence type="predicted"/>
<comment type="caution">
    <text evidence="6">The sequence shown here is derived from an EMBL/GenBank/DDBJ whole genome shotgun (WGS) entry which is preliminary data.</text>
</comment>
<reference evidence="6 7" key="1">
    <citation type="journal article" date="2020" name="Int. J. Syst. Evol. Microbiol.">
        <title>Novel acetic acid bacteria from cider fermentations: Acetobacter conturbans sp. nov. and Acetobacter fallax sp. nov.</title>
        <authorList>
            <person name="Sombolestani A.S."/>
            <person name="Cleenwerck I."/>
            <person name="Cnockaert M."/>
            <person name="Borremans W."/>
            <person name="Wieme A.D."/>
            <person name="De Vuyst L."/>
            <person name="Vandamme P."/>
        </authorList>
    </citation>
    <scope>NUCLEOTIDE SEQUENCE [LARGE SCALE GENOMIC DNA]</scope>
    <source>
        <strain evidence="6 7">LMG 30640</strain>
    </source>
</reference>
<dbReference type="CDD" id="cd04785">
    <property type="entry name" value="HTH_CadR-PbrR-like"/>
    <property type="match status" value="1"/>
</dbReference>